<dbReference type="PANTHER" id="PTHR10514">
    <property type="entry name" value="ANGIOTENSIN-CONVERTING ENZYME"/>
    <property type="match status" value="1"/>
</dbReference>
<feature type="signal peptide" evidence="14">
    <location>
        <begin position="1"/>
        <end position="19"/>
    </location>
</feature>
<comment type="caution">
    <text evidence="12">Lacks conserved residue(s) required for the propagation of feature annotation.</text>
</comment>
<evidence type="ECO:0000256" key="5">
    <source>
        <dbReference type="PIRSR" id="PIRSR601548-1"/>
    </source>
</evidence>
<dbReference type="Proteomes" id="UP000318571">
    <property type="component" value="Chromosome 5"/>
</dbReference>
<feature type="active site" description="Proton acceptor 2" evidence="7">
    <location>
        <position position="377"/>
    </location>
</feature>
<feature type="binding site" evidence="9">
    <location>
        <position position="380"/>
    </location>
    <ligand>
        <name>Zn(2+)</name>
        <dbReference type="ChEBI" id="CHEBI:29105"/>
        <label>1</label>
        <note>catalytic</note>
    </ligand>
</feature>
<keyword evidence="4 6" id="KW-0325">Glycoprotein</keyword>
<evidence type="ECO:0000256" key="1">
    <source>
        <dbReference type="ARBA" id="ARBA00008139"/>
    </source>
</evidence>
<comment type="similarity">
    <text evidence="1 12 13">Belongs to the peptidase M2 family.</text>
</comment>
<feature type="active site" description="Proton acceptor 1" evidence="5">
    <location>
        <position position="377"/>
    </location>
</feature>
<evidence type="ECO:0000313" key="16">
    <source>
        <dbReference type="Proteomes" id="UP000318571"/>
    </source>
</evidence>
<dbReference type="GO" id="GO:0005886">
    <property type="term" value="C:plasma membrane"/>
    <property type="evidence" value="ECO:0007669"/>
    <property type="project" value="TreeGrafter"/>
</dbReference>
<evidence type="ECO:0000256" key="2">
    <source>
        <dbReference type="ARBA" id="ARBA00022729"/>
    </source>
</evidence>
<feature type="binding site" evidence="11">
    <location>
        <position position="380"/>
    </location>
    <ligand>
        <name>Zn(2+)</name>
        <dbReference type="ChEBI" id="CHEBI:29105"/>
        <label>2</label>
        <note>catalytic</note>
    </ligand>
</feature>
<dbReference type="GO" id="GO:0005615">
    <property type="term" value="C:extracellular space"/>
    <property type="evidence" value="ECO:0007669"/>
    <property type="project" value="TreeGrafter"/>
</dbReference>
<keyword evidence="13" id="KW-0645">Protease</keyword>
<feature type="binding site" evidence="11">
    <location>
        <position position="404"/>
    </location>
    <ligand>
        <name>Zn(2+)</name>
        <dbReference type="ChEBI" id="CHEBI:29105"/>
        <label>2</label>
        <note>catalytic</note>
    </ligand>
</feature>
<evidence type="ECO:0000256" key="12">
    <source>
        <dbReference type="PROSITE-ProRule" id="PRU01355"/>
    </source>
</evidence>
<evidence type="ECO:0000256" key="10">
    <source>
        <dbReference type="PIRSR" id="PIRSR601548-4"/>
    </source>
</evidence>
<feature type="active site" description="Proton donor 1" evidence="5">
    <location>
        <position position="508"/>
    </location>
</feature>
<reference evidence="15 16" key="1">
    <citation type="journal article" date="2018" name="Nat. Ecol. Evol.">
        <title>Genomic signatures of mitonuclear coevolution across populations of Tigriopus californicus.</title>
        <authorList>
            <person name="Barreto F.S."/>
            <person name="Watson E.T."/>
            <person name="Lima T.G."/>
            <person name="Willett C.S."/>
            <person name="Edmands S."/>
            <person name="Li W."/>
            <person name="Burton R.S."/>
        </authorList>
    </citation>
    <scope>NUCLEOTIDE SEQUENCE [LARGE SCALE GENOMIC DNA]</scope>
    <source>
        <strain evidence="15 16">San Diego</strain>
    </source>
</reference>
<feature type="binding site" evidence="9">
    <location>
        <position position="404"/>
    </location>
    <ligand>
        <name>Zn(2+)</name>
        <dbReference type="ChEBI" id="CHEBI:29105"/>
        <label>1</label>
        <note>catalytic</note>
    </ligand>
</feature>
<comment type="cofactor">
    <cofactor evidence="13">
        <name>Zn(2+)</name>
        <dbReference type="ChEBI" id="CHEBI:29105"/>
    </cofactor>
    <text evidence="13">Binds 1 zinc ion per subunit.</text>
</comment>
<evidence type="ECO:0000256" key="9">
    <source>
        <dbReference type="PIRSR" id="PIRSR601548-3"/>
    </source>
</evidence>
<keyword evidence="13" id="KW-0378">Hydrolase</keyword>
<organism evidence="15 16">
    <name type="scientific">Tigriopus californicus</name>
    <name type="common">Marine copepod</name>
    <dbReference type="NCBI Taxonomy" id="6832"/>
    <lineage>
        <taxon>Eukaryota</taxon>
        <taxon>Metazoa</taxon>
        <taxon>Ecdysozoa</taxon>
        <taxon>Arthropoda</taxon>
        <taxon>Crustacea</taxon>
        <taxon>Multicrustacea</taxon>
        <taxon>Hexanauplia</taxon>
        <taxon>Copepoda</taxon>
        <taxon>Harpacticoida</taxon>
        <taxon>Harpacticidae</taxon>
        <taxon>Tigriopus</taxon>
    </lineage>
</organism>
<dbReference type="PANTHER" id="PTHR10514:SF44">
    <property type="entry name" value="ANGIOTENSIN-CONVERTING ENZYME-RELATED"/>
    <property type="match status" value="1"/>
</dbReference>
<evidence type="ECO:0000256" key="4">
    <source>
        <dbReference type="ARBA" id="ARBA00023180"/>
    </source>
</evidence>
<feature type="glycosylation site" description="N-linked (GlcNAc...) asparagine" evidence="6">
    <location>
        <position position="63"/>
    </location>
</feature>
<evidence type="ECO:0000256" key="3">
    <source>
        <dbReference type="ARBA" id="ARBA00023157"/>
    </source>
</evidence>
<keyword evidence="2 14" id="KW-0732">Signal</keyword>
<name>A0A553PGR9_TIGCA</name>
<keyword evidence="9 13" id="KW-0862">Zinc</keyword>
<evidence type="ECO:0000256" key="11">
    <source>
        <dbReference type="PIRSR" id="PIRSR601548-8"/>
    </source>
</evidence>
<comment type="caution">
    <text evidence="15">The sequence shown here is derived from an EMBL/GenBank/DDBJ whole genome shotgun (WGS) entry which is preliminary data.</text>
</comment>
<dbReference type="PRINTS" id="PR00791">
    <property type="entry name" value="PEPDIPTASEA"/>
</dbReference>
<gene>
    <name evidence="15" type="ORF">TCAL_03834</name>
</gene>
<dbReference type="InterPro" id="IPR001548">
    <property type="entry name" value="Peptidase_M2"/>
</dbReference>
<evidence type="ECO:0000313" key="15">
    <source>
        <dbReference type="EMBL" id="TRY76864.1"/>
    </source>
</evidence>
<keyword evidence="3 10" id="KW-1015">Disulfide bond</keyword>
<dbReference type="GO" id="GO:0006508">
    <property type="term" value="P:proteolysis"/>
    <property type="evidence" value="ECO:0007669"/>
    <property type="project" value="UniProtKB-KW"/>
</dbReference>
<evidence type="ECO:0000256" key="7">
    <source>
        <dbReference type="PIRSR" id="PIRSR601548-11"/>
    </source>
</evidence>
<dbReference type="PROSITE" id="PS52011">
    <property type="entry name" value="PEPTIDASE_M2"/>
    <property type="match status" value="1"/>
</dbReference>
<dbReference type="EMBL" id="VCGU01000004">
    <property type="protein sequence ID" value="TRY76864.1"/>
    <property type="molecule type" value="Genomic_DNA"/>
</dbReference>
<sequence length="649" mass="74810">MGWNLGLVVCCLGVTQVLGQSVDATTKNETVEEKAAKFVDEAESELTQMATKSTIIEWSYATNLTDENEQKSLDFQKEFDQVNVRLGTEARKFDLTKISDKVLKRKLKHLSLIGASALPKEKLERYNILLSQMQKIYSTAKVQSRDNESKLLSLEPDLSKIFADSEDAKELEYYWVEWRNQSGKQMREKYLEFIEFTNEAARLNGLRNGAELKIQGYESETFIEEMEETWLGLKPLYEQIHAYVRNKLVKKYGKDVVSEKGPIPAHLLGNMWAQSWNNLGSFLKPFPDKPAIDVTDAMVEQGWTPKIMFEKAEDFFLSMGLPPMREEFWNGSIIEKPDDGREMVCHASAWDFYNGKDFRIKQCTTVTEEDFITVNHEMGHTQYQMSYANLSYLHRNGANAGFHEGVADILSLAVGTPSYYQRLGLMKDDFDITDKETNINLLFDTALERLAFMPFGYLIDKYRWDLFRGWANETNMNCHWVKLRLDIQGVAPPVKRSEEDFDAGAKYHVAANTGYIRYFVAYIYEFQFYKELCEVSGQYDPNDPKKPLHLCNFYGKFYFVNFLSHFTTGSKEAGDRLLSMISLGASKPWKEVIKHMTGSPKMDTGAFREYFRPLEKWLEEENRKNGVHVGWEVEDLGKYCQASTNATSS</sequence>
<dbReference type="GO" id="GO:0004180">
    <property type="term" value="F:carboxypeptidase activity"/>
    <property type="evidence" value="ECO:0007669"/>
    <property type="project" value="UniProtKB-KW"/>
</dbReference>
<feature type="binding site" evidence="8">
    <location>
        <position position="217"/>
    </location>
    <ligand>
        <name>chloride</name>
        <dbReference type="ChEBI" id="CHEBI:17996"/>
        <label>1</label>
    </ligand>
</feature>
<feature type="chain" id="PRO_5021990865" description="Angiotensin-converting enzyme" evidence="14">
    <location>
        <begin position="20"/>
        <end position="649"/>
    </location>
</feature>
<dbReference type="GO" id="GO:0008237">
    <property type="term" value="F:metallopeptidase activity"/>
    <property type="evidence" value="ECO:0007669"/>
    <property type="project" value="UniProtKB-KW"/>
</dbReference>
<dbReference type="Pfam" id="PF01401">
    <property type="entry name" value="Peptidase_M2"/>
    <property type="match status" value="1"/>
</dbReference>
<protein>
    <recommendedName>
        <fullName evidence="13">Angiotensin-converting enzyme</fullName>
        <ecNumber evidence="13">3.4.-.-</ecNumber>
    </recommendedName>
</protein>
<feature type="binding site" evidence="11">
    <location>
        <position position="376"/>
    </location>
    <ligand>
        <name>Zn(2+)</name>
        <dbReference type="ChEBI" id="CHEBI:29105"/>
        <label>2</label>
        <note>catalytic</note>
    </ligand>
</feature>
<evidence type="ECO:0000256" key="13">
    <source>
        <dbReference type="RuleBase" id="RU361144"/>
    </source>
</evidence>
<keyword evidence="13" id="KW-0482">Metalloprotease</keyword>
<evidence type="ECO:0000256" key="8">
    <source>
        <dbReference type="PIRSR" id="PIRSR601548-2"/>
    </source>
</evidence>
<accession>A0A553PGR9</accession>
<proteinExistence type="inferred from homology"/>
<dbReference type="SUPFAM" id="SSF55486">
    <property type="entry name" value="Metalloproteases ('zincins'), catalytic domain"/>
    <property type="match status" value="1"/>
</dbReference>
<dbReference type="GO" id="GO:0008241">
    <property type="term" value="F:peptidyl-dipeptidase activity"/>
    <property type="evidence" value="ECO:0007669"/>
    <property type="project" value="InterPro"/>
</dbReference>
<keyword evidence="13" id="KW-0121">Carboxypeptidase</keyword>
<feature type="active site" description="Proton donor 2" evidence="7">
    <location>
        <position position="508"/>
    </location>
</feature>
<feature type="disulfide bond" evidence="10 12">
    <location>
        <begin position="345"/>
        <end position="363"/>
    </location>
</feature>
<evidence type="ECO:0000256" key="14">
    <source>
        <dbReference type="SAM" id="SignalP"/>
    </source>
</evidence>
<dbReference type="AlphaFoldDB" id="A0A553PGR9"/>
<evidence type="ECO:0000256" key="6">
    <source>
        <dbReference type="PIRSR" id="PIRSR601548-10"/>
    </source>
</evidence>
<feature type="binding site" evidence="8">
    <location>
        <position position="517"/>
    </location>
    <ligand>
        <name>chloride</name>
        <dbReference type="ChEBI" id="CHEBI:17996"/>
        <label>1</label>
    </ligand>
</feature>
<keyword evidence="16" id="KW-1185">Reference proteome</keyword>
<feature type="glycosylation site" description="N-linked (GlcNAc...) asparagine; partial" evidence="6">
    <location>
        <position position="330"/>
    </location>
</feature>
<dbReference type="GO" id="GO:0046872">
    <property type="term" value="F:metal ion binding"/>
    <property type="evidence" value="ECO:0007669"/>
    <property type="project" value="UniProtKB-KW"/>
</dbReference>
<dbReference type="EC" id="3.4.-.-" evidence="13"/>
<feature type="disulfide bond" evidence="10">
    <location>
        <begin position="533"/>
        <end position="551"/>
    </location>
</feature>
<dbReference type="OMA" id="VYYHNYM"/>
<keyword evidence="9 13" id="KW-0479">Metal-binding</keyword>
<feature type="binding site" evidence="9">
    <location>
        <position position="376"/>
    </location>
    <ligand>
        <name>Zn(2+)</name>
        <dbReference type="ChEBI" id="CHEBI:29105"/>
        <label>1</label>
        <note>catalytic</note>
    </ligand>
</feature>
<dbReference type="CDD" id="cd06461">
    <property type="entry name" value="M2_ACE"/>
    <property type="match status" value="1"/>
</dbReference>
<dbReference type="STRING" id="6832.A0A553PGR9"/>